<evidence type="ECO:0000313" key="3">
    <source>
        <dbReference type="Proteomes" id="UP000239326"/>
    </source>
</evidence>
<evidence type="ECO:0000256" key="1">
    <source>
        <dbReference type="SAM" id="Phobius"/>
    </source>
</evidence>
<proteinExistence type="predicted"/>
<dbReference type="KEGG" id="simp:C6571_03495"/>
<keyword evidence="3" id="KW-1185">Reference proteome</keyword>
<reference evidence="2 3" key="1">
    <citation type="submission" date="2018-03" db="EMBL/GenBank/DDBJ databases">
        <title>Genome sequencing of Simplicispira sp.</title>
        <authorList>
            <person name="Kim S.-J."/>
            <person name="Heo J."/>
            <person name="Kwon S.-W."/>
        </authorList>
    </citation>
    <scope>NUCLEOTIDE SEQUENCE [LARGE SCALE GENOMIC DNA]</scope>
    <source>
        <strain evidence="2 3">SC1-8</strain>
    </source>
</reference>
<name>A0A2S0MX44_9BURK</name>
<organism evidence="2 3">
    <name type="scientific">Simplicispira suum</name>
    <dbReference type="NCBI Taxonomy" id="2109915"/>
    <lineage>
        <taxon>Bacteria</taxon>
        <taxon>Pseudomonadati</taxon>
        <taxon>Pseudomonadota</taxon>
        <taxon>Betaproteobacteria</taxon>
        <taxon>Burkholderiales</taxon>
        <taxon>Comamonadaceae</taxon>
        <taxon>Simplicispira</taxon>
    </lineage>
</organism>
<feature type="transmembrane region" description="Helical" evidence="1">
    <location>
        <begin position="12"/>
        <end position="34"/>
    </location>
</feature>
<sequence length="405" mass="44689">MTADKGMTAGKGLARAAWIGLWLALFVALWVWAWPKQIERGCWLAEWPFEQGCSDYASGNLETTTPTQQVQHLERNIGDGFAYLGLTQNLAAQDDSLVAPLLPWLQQLAPHNNRALTLQANASMQAENYEAAAKALTLLVERGETSARAPLVALMLEPSTQDAVRAQLTAQSRWLDPTLASLGAQVPVELLQPFVNEGWKLGVVRLPTALGQVERLKKAGYWLDAYALWVAVLGQVQDGLYNPGFDRRASQRGFDWSWPQQRAGKVGVQLAQVSAAPRAGSMLQVEMTGRGALPQPVASQPLVLLGSHYRFTGRYMSDRLRTREGLVWALRCAAGGERFAQTEALVETQKQWQSFDLEFDMPAACEGAARLQLEAMANWEARAGMAGVMYFDDFELRQRAAESVQ</sequence>
<keyword evidence="1" id="KW-0812">Transmembrane</keyword>
<dbReference type="Proteomes" id="UP000239326">
    <property type="component" value="Chromosome"/>
</dbReference>
<gene>
    <name evidence="2" type="ORF">C6571_03495</name>
</gene>
<dbReference type="EMBL" id="CP027669">
    <property type="protein sequence ID" value="AVO40469.1"/>
    <property type="molecule type" value="Genomic_DNA"/>
</dbReference>
<keyword evidence="1" id="KW-1133">Transmembrane helix</keyword>
<evidence type="ECO:0000313" key="2">
    <source>
        <dbReference type="EMBL" id="AVO40469.1"/>
    </source>
</evidence>
<dbReference type="RefSeq" id="WP_106445460.1">
    <property type="nucleotide sequence ID" value="NZ_CP027669.1"/>
</dbReference>
<dbReference type="OrthoDB" id="8901390at2"/>
<dbReference type="Gene3D" id="2.60.120.260">
    <property type="entry name" value="Galactose-binding domain-like"/>
    <property type="match status" value="1"/>
</dbReference>
<accession>A0A2S0MX44</accession>
<dbReference type="AlphaFoldDB" id="A0A2S0MX44"/>
<protein>
    <submittedName>
        <fullName evidence="2">Uncharacterized protein</fullName>
    </submittedName>
</protein>
<keyword evidence="1" id="KW-0472">Membrane</keyword>